<name>A0A518IAK7_9PLAN</name>
<feature type="chain" id="PRO_5021798272" evidence="1">
    <location>
        <begin position="25"/>
        <end position="311"/>
    </location>
</feature>
<evidence type="ECO:0000256" key="1">
    <source>
        <dbReference type="SAM" id="SignalP"/>
    </source>
</evidence>
<dbReference type="RefSeq" id="WP_145308419.1">
    <property type="nucleotide sequence ID" value="NZ_CP037452.1"/>
</dbReference>
<keyword evidence="1" id="KW-0732">Signal</keyword>
<reference evidence="2 3" key="1">
    <citation type="submission" date="2019-03" db="EMBL/GenBank/DDBJ databases">
        <title>Deep-cultivation of Planctomycetes and their phenomic and genomic characterization uncovers novel biology.</title>
        <authorList>
            <person name="Wiegand S."/>
            <person name="Jogler M."/>
            <person name="Boedeker C."/>
            <person name="Pinto D."/>
            <person name="Vollmers J."/>
            <person name="Rivas-Marin E."/>
            <person name="Kohn T."/>
            <person name="Peeters S.H."/>
            <person name="Heuer A."/>
            <person name="Rast P."/>
            <person name="Oberbeckmann S."/>
            <person name="Bunk B."/>
            <person name="Jeske O."/>
            <person name="Meyerdierks A."/>
            <person name="Storesund J.E."/>
            <person name="Kallscheuer N."/>
            <person name="Luecker S."/>
            <person name="Lage O.M."/>
            <person name="Pohl T."/>
            <person name="Merkel B.J."/>
            <person name="Hornburger P."/>
            <person name="Mueller R.-W."/>
            <person name="Bruemmer F."/>
            <person name="Labrenz M."/>
            <person name="Spormann A.M."/>
            <person name="Op den Camp H."/>
            <person name="Overmann J."/>
            <person name="Amann R."/>
            <person name="Jetten M.S.M."/>
            <person name="Mascher T."/>
            <person name="Medema M.H."/>
            <person name="Devos D.P."/>
            <person name="Kaster A.-K."/>
            <person name="Ovreas L."/>
            <person name="Rohde M."/>
            <person name="Galperin M.Y."/>
            <person name="Jogler C."/>
        </authorList>
    </citation>
    <scope>NUCLEOTIDE SEQUENCE [LARGE SCALE GENOMIC DNA]</scope>
    <source>
        <strain evidence="2 3">Enr17</strain>
    </source>
</reference>
<dbReference type="KEGG" id="gfm:Enr17x_21720"/>
<dbReference type="EMBL" id="CP037452">
    <property type="protein sequence ID" value="QDV50134.1"/>
    <property type="molecule type" value="Genomic_DNA"/>
</dbReference>
<accession>A0A518IAK7</accession>
<feature type="signal peptide" evidence="1">
    <location>
        <begin position="1"/>
        <end position="24"/>
    </location>
</feature>
<dbReference type="Proteomes" id="UP000318313">
    <property type="component" value="Chromosome"/>
</dbReference>
<gene>
    <name evidence="2" type="ORF">Enr17x_21720</name>
</gene>
<evidence type="ECO:0000313" key="3">
    <source>
        <dbReference type="Proteomes" id="UP000318313"/>
    </source>
</evidence>
<sequence length="311" mass="34407" precursor="true">MLVRYFKTTLFLFCAIGFAQVLLADNPPDGNAIIRYKAGNSEIVITTTNRLAGAIHSLTWNGKEFIDSFDHGRQLQSAASFNCSLPGEFWAERFNPTEAGSRSDGVGATSSSKLLSLRAAGNELQTTTRMAFWLAPGQKSSDRPALNDKVLSDHLISKQVRIGYQNHDNVIEYKTTFTVPPGEQHTFAQFEALTGYMPPEFETFWTLNPKSGKLSPIDDGPGEQNLPVILSTKDGQYAMGVFSPEQPSPGFKHAGYGRFRFPAAKVVKWNCVFRVHNKQGIPAGEYPFRVFVAVGTREDVRQALASLTEEF</sequence>
<keyword evidence="3" id="KW-1185">Reference proteome</keyword>
<dbReference type="AlphaFoldDB" id="A0A518IAK7"/>
<dbReference type="OrthoDB" id="9157600at2"/>
<organism evidence="2 3">
    <name type="scientific">Gimesia fumaroli</name>
    <dbReference type="NCBI Taxonomy" id="2527976"/>
    <lineage>
        <taxon>Bacteria</taxon>
        <taxon>Pseudomonadati</taxon>
        <taxon>Planctomycetota</taxon>
        <taxon>Planctomycetia</taxon>
        <taxon>Planctomycetales</taxon>
        <taxon>Planctomycetaceae</taxon>
        <taxon>Gimesia</taxon>
    </lineage>
</organism>
<evidence type="ECO:0000313" key="2">
    <source>
        <dbReference type="EMBL" id="QDV50134.1"/>
    </source>
</evidence>
<proteinExistence type="predicted"/>
<protein>
    <submittedName>
        <fullName evidence="2">Uncharacterized protein</fullName>
    </submittedName>
</protein>